<evidence type="ECO:0000259" key="2">
    <source>
        <dbReference type="PROSITE" id="PS50158"/>
    </source>
</evidence>
<keyword evidence="1" id="KW-0863">Zinc-finger</keyword>
<evidence type="ECO:0000313" key="3">
    <source>
        <dbReference type="EMBL" id="CAI9266341.1"/>
    </source>
</evidence>
<feature type="domain" description="CCHC-type" evidence="2">
    <location>
        <begin position="366"/>
        <end position="381"/>
    </location>
</feature>
<dbReference type="EMBL" id="OX465086">
    <property type="protein sequence ID" value="CAI9266341.1"/>
    <property type="molecule type" value="Genomic_DNA"/>
</dbReference>
<dbReference type="PROSITE" id="PS50158">
    <property type="entry name" value="ZF_CCHC"/>
    <property type="match status" value="3"/>
</dbReference>
<dbReference type="InterPro" id="IPR036875">
    <property type="entry name" value="Znf_CCHC_sf"/>
</dbReference>
<feature type="domain" description="CCHC-type" evidence="2">
    <location>
        <begin position="395"/>
        <end position="408"/>
    </location>
</feature>
<dbReference type="PANTHER" id="PTHR23002">
    <property type="entry name" value="ZINC FINGER CCHC DOMAIN CONTAINING PROTEIN"/>
    <property type="match status" value="1"/>
</dbReference>
<dbReference type="InterPro" id="IPR001878">
    <property type="entry name" value="Znf_CCHC"/>
</dbReference>
<keyword evidence="4" id="KW-1185">Reference proteome</keyword>
<dbReference type="Gene3D" id="4.10.60.10">
    <property type="entry name" value="Zinc finger, CCHC-type"/>
    <property type="match status" value="2"/>
</dbReference>
<dbReference type="SUPFAM" id="SSF57756">
    <property type="entry name" value="Retrovirus zinc finger-like domains"/>
    <property type="match status" value="1"/>
</dbReference>
<evidence type="ECO:0000256" key="1">
    <source>
        <dbReference type="PROSITE-ProRule" id="PRU00047"/>
    </source>
</evidence>
<organism evidence="3 4">
    <name type="scientific">Lactuca saligna</name>
    <name type="common">Willowleaf lettuce</name>
    <dbReference type="NCBI Taxonomy" id="75948"/>
    <lineage>
        <taxon>Eukaryota</taxon>
        <taxon>Viridiplantae</taxon>
        <taxon>Streptophyta</taxon>
        <taxon>Embryophyta</taxon>
        <taxon>Tracheophyta</taxon>
        <taxon>Spermatophyta</taxon>
        <taxon>Magnoliopsida</taxon>
        <taxon>eudicotyledons</taxon>
        <taxon>Gunneridae</taxon>
        <taxon>Pentapetalae</taxon>
        <taxon>asterids</taxon>
        <taxon>campanulids</taxon>
        <taxon>Asterales</taxon>
        <taxon>Asteraceae</taxon>
        <taxon>Cichorioideae</taxon>
        <taxon>Cichorieae</taxon>
        <taxon>Lactucinae</taxon>
        <taxon>Lactuca</taxon>
    </lineage>
</organism>
<keyword evidence="1" id="KW-0862">Zinc</keyword>
<reference evidence="3" key="1">
    <citation type="submission" date="2023-04" db="EMBL/GenBank/DDBJ databases">
        <authorList>
            <person name="Vijverberg K."/>
            <person name="Xiong W."/>
            <person name="Schranz E."/>
        </authorList>
    </citation>
    <scope>NUCLEOTIDE SEQUENCE</scope>
</reference>
<keyword evidence="1" id="KW-0479">Metal-binding</keyword>
<evidence type="ECO:0000313" key="4">
    <source>
        <dbReference type="Proteomes" id="UP001177003"/>
    </source>
</evidence>
<name>A0AA35YBM1_LACSI</name>
<dbReference type="SMART" id="SM00343">
    <property type="entry name" value="ZnF_C2HC"/>
    <property type="match status" value="4"/>
</dbReference>
<proteinExistence type="predicted"/>
<dbReference type="AlphaFoldDB" id="A0AA35YBM1"/>
<gene>
    <name evidence="3" type="ORF">LSALG_LOCUS6907</name>
</gene>
<dbReference type="InterPro" id="IPR051714">
    <property type="entry name" value="Znf_CCHC_NABP"/>
</dbReference>
<feature type="domain" description="CCHC-type" evidence="2">
    <location>
        <begin position="342"/>
        <end position="357"/>
    </location>
</feature>
<dbReference type="GO" id="GO:0008270">
    <property type="term" value="F:zinc ion binding"/>
    <property type="evidence" value="ECO:0007669"/>
    <property type="project" value="UniProtKB-KW"/>
</dbReference>
<dbReference type="Proteomes" id="UP001177003">
    <property type="component" value="Chromosome 0"/>
</dbReference>
<protein>
    <recommendedName>
        <fullName evidence="2">CCHC-type domain-containing protein</fullName>
    </recommendedName>
</protein>
<sequence>MHLATIITVYQIPTFLTKFCILHFSYSYTQPFFPNICLVYVHNFVFFIRLNPFCNFLSPSPMASSICSSFRAIIPQWTHTNKNFRYCLLLLCKRKHSFNFTPLTISSAFNNDSIPPTPNPKRSQMSYDPSEDLFGIYADLQPRKGLSSDSSPRSWFGPNGQYIRELPCPSCRGRGYTPCTICGIERSRLDCSQCNGKGMVTCHQCSGECVIWEESIDERPWEKARSISPLRVKEDDEVDNLEIKLSVRKKSKRVYHSPSPEVGLKISKALKSLNAKTGLFTNRMKLIHGNPKLHAQRVAAIKKSKGSVDARKHASESMKAFFSDPENRRKRSISMKGVDFYCKNCGRLGHRRHYCPELDQTDRRFRCRLCGEKGHNRRSCKTNESDKTSFNPPCCSVCGKPGHNRRTCLGLQEISPTSTTTKTQGIKKSPVDLKKRGYTCRLCGGEGHNLRTCPSTNTNHVNC</sequence>
<dbReference type="GO" id="GO:0003676">
    <property type="term" value="F:nucleic acid binding"/>
    <property type="evidence" value="ECO:0007669"/>
    <property type="project" value="InterPro"/>
</dbReference>
<accession>A0AA35YBM1</accession>